<dbReference type="InterPro" id="IPR025661">
    <property type="entry name" value="Pept_asp_AS"/>
</dbReference>
<dbReference type="InterPro" id="IPR000668">
    <property type="entry name" value="Peptidase_C1A_C"/>
</dbReference>
<accession>A0ABR2JXP7</accession>
<dbReference type="Proteomes" id="UP001470230">
    <property type="component" value="Unassembled WGS sequence"/>
</dbReference>
<dbReference type="PRINTS" id="PR00705">
    <property type="entry name" value="PAPAIN"/>
</dbReference>
<proteinExistence type="inferred from homology"/>
<dbReference type="EMBL" id="JAPFFF010000008">
    <property type="protein sequence ID" value="KAK8883531.1"/>
    <property type="molecule type" value="Genomic_DNA"/>
</dbReference>
<evidence type="ECO:0000256" key="2">
    <source>
        <dbReference type="ARBA" id="ARBA00023157"/>
    </source>
</evidence>
<feature type="domain" description="Peptidase C1A papain C-terminal" evidence="3">
    <location>
        <begin position="105"/>
        <end position="319"/>
    </location>
</feature>
<dbReference type="PANTHER" id="PTHR12411">
    <property type="entry name" value="CYSTEINE PROTEASE FAMILY C1-RELATED"/>
    <property type="match status" value="1"/>
</dbReference>
<dbReference type="Pfam" id="PF00112">
    <property type="entry name" value="Peptidase_C1"/>
    <property type="match status" value="1"/>
</dbReference>
<dbReference type="Gene3D" id="3.90.70.10">
    <property type="entry name" value="Cysteine proteinases"/>
    <property type="match status" value="1"/>
</dbReference>
<keyword evidence="2" id="KW-1015">Disulfide bond</keyword>
<protein>
    <submittedName>
        <fullName evidence="5">Uncharacterized protein</fullName>
    </submittedName>
</protein>
<name>A0ABR2JXP7_9EUKA</name>
<evidence type="ECO:0000259" key="3">
    <source>
        <dbReference type="SMART" id="SM00645"/>
    </source>
</evidence>
<dbReference type="CDD" id="cd02248">
    <property type="entry name" value="Peptidase_C1A"/>
    <property type="match status" value="1"/>
</dbReference>
<dbReference type="InterPro" id="IPR013201">
    <property type="entry name" value="Prot_inhib_I29"/>
</dbReference>
<comment type="similarity">
    <text evidence="1">Belongs to the peptidase C1 family.</text>
</comment>
<evidence type="ECO:0000259" key="4">
    <source>
        <dbReference type="SMART" id="SM00848"/>
    </source>
</evidence>
<comment type="caution">
    <text evidence="5">The sequence shown here is derived from an EMBL/GenBank/DDBJ whole genome shotgun (WGS) entry which is preliminary data.</text>
</comment>
<reference evidence="5 6" key="1">
    <citation type="submission" date="2024-04" db="EMBL/GenBank/DDBJ databases">
        <title>Tritrichomonas musculus Genome.</title>
        <authorList>
            <person name="Alves-Ferreira E."/>
            <person name="Grigg M."/>
            <person name="Lorenzi H."/>
            <person name="Galac M."/>
        </authorList>
    </citation>
    <scope>NUCLEOTIDE SEQUENCE [LARGE SCALE GENOMIC DNA]</scope>
    <source>
        <strain evidence="5 6">EAF2021</strain>
    </source>
</reference>
<dbReference type="SMART" id="SM00645">
    <property type="entry name" value="Pept_C1"/>
    <property type="match status" value="1"/>
</dbReference>
<sequence length="320" mass="35640">MLAALISCSASILIKSYEEKSFLSWMRQSNQFFTGDDYHFRLGIFISNLRNVQNFNSVGKSFRVSLNQFSCCTPSEYNLLLGRLSTSSKNYLNRKFDTKAYKGELPDTVDWRSKGIVNVVKDQGQCGSCWAFGTIQACESAFALSYGHLFSCSEQNLVDCCTYCSGCSGGSESQALLYIIRYQDGFLNSESDYPYTAIDGTCSFDQTKAINKISSYINGERFDENNLKLLVSNGVCIIAIDASKWSFQMYSGGIYDEPSCSSSKIGHSVGLVGYGTENGIDYWLVRNSWGENWGENGYIRMSRNKDNQCGVATDPLQVQA</sequence>
<dbReference type="InterPro" id="IPR013128">
    <property type="entry name" value="Peptidase_C1A"/>
</dbReference>
<feature type="domain" description="Cathepsin propeptide inhibitor" evidence="4">
    <location>
        <begin position="22"/>
        <end position="77"/>
    </location>
</feature>
<dbReference type="SUPFAM" id="SSF54001">
    <property type="entry name" value="Cysteine proteinases"/>
    <property type="match status" value="1"/>
</dbReference>
<dbReference type="InterPro" id="IPR038765">
    <property type="entry name" value="Papain-like_cys_pep_sf"/>
</dbReference>
<keyword evidence="6" id="KW-1185">Reference proteome</keyword>
<dbReference type="InterPro" id="IPR000169">
    <property type="entry name" value="Pept_cys_AS"/>
</dbReference>
<dbReference type="SMART" id="SM00848">
    <property type="entry name" value="Inhibitor_I29"/>
    <property type="match status" value="1"/>
</dbReference>
<dbReference type="PROSITE" id="PS00139">
    <property type="entry name" value="THIOL_PROTEASE_CYS"/>
    <property type="match status" value="1"/>
</dbReference>
<evidence type="ECO:0000313" key="5">
    <source>
        <dbReference type="EMBL" id="KAK8883531.1"/>
    </source>
</evidence>
<evidence type="ECO:0000256" key="1">
    <source>
        <dbReference type="ARBA" id="ARBA00008455"/>
    </source>
</evidence>
<gene>
    <name evidence="5" type="ORF">M9Y10_042623</name>
</gene>
<dbReference type="Pfam" id="PF08246">
    <property type="entry name" value="Inhibitor_I29"/>
    <property type="match status" value="1"/>
</dbReference>
<dbReference type="InterPro" id="IPR039417">
    <property type="entry name" value="Peptidase_C1A_papain-like"/>
</dbReference>
<dbReference type="PROSITE" id="PS00640">
    <property type="entry name" value="THIOL_PROTEASE_ASN"/>
    <property type="match status" value="1"/>
</dbReference>
<organism evidence="5 6">
    <name type="scientific">Tritrichomonas musculus</name>
    <dbReference type="NCBI Taxonomy" id="1915356"/>
    <lineage>
        <taxon>Eukaryota</taxon>
        <taxon>Metamonada</taxon>
        <taxon>Parabasalia</taxon>
        <taxon>Tritrichomonadida</taxon>
        <taxon>Tritrichomonadidae</taxon>
        <taxon>Tritrichomonas</taxon>
    </lineage>
</organism>
<evidence type="ECO:0000313" key="6">
    <source>
        <dbReference type="Proteomes" id="UP001470230"/>
    </source>
</evidence>